<name>A0A2K1KIG9_PHYPA</name>
<reference evidence="2 4" key="2">
    <citation type="journal article" date="2018" name="Plant J.">
        <title>The Physcomitrella patens chromosome-scale assembly reveals moss genome structure and evolution.</title>
        <authorList>
            <person name="Lang D."/>
            <person name="Ullrich K.K."/>
            <person name="Murat F."/>
            <person name="Fuchs J."/>
            <person name="Jenkins J."/>
            <person name="Haas F.B."/>
            <person name="Piednoel M."/>
            <person name="Gundlach H."/>
            <person name="Van Bel M."/>
            <person name="Meyberg R."/>
            <person name="Vives C."/>
            <person name="Morata J."/>
            <person name="Symeonidi A."/>
            <person name="Hiss M."/>
            <person name="Muchero W."/>
            <person name="Kamisugi Y."/>
            <person name="Saleh O."/>
            <person name="Blanc G."/>
            <person name="Decker E.L."/>
            <person name="van Gessel N."/>
            <person name="Grimwood J."/>
            <person name="Hayes R.D."/>
            <person name="Graham S.W."/>
            <person name="Gunter L.E."/>
            <person name="McDaniel S.F."/>
            <person name="Hoernstein S.N.W."/>
            <person name="Larsson A."/>
            <person name="Li F.W."/>
            <person name="Perroud P.F."/>
            <person name="Phillips J."/>
            <person name="Ranjan P."/>
            <person name="Rokshar D.S."/>
            <person name="Rothfels C.J."/>
            <person name="Schneider L."/>
            <person name="Shu S."/>
            <person name="Stevenson D.W."/>
            <person name="Thummler F."/>
            <person name="Tillich M."/>
            <person name="Villarreal Aguilar J.C."/>
            <person name="Widiez T."/>
            <person name="Wong G.K."/>
            <person name="Wymore A."/>
            <person name="Zhang Y."/>
            <person name="Zimmer A.D."/>
            <person name="Quatrano R.S."/>
            <person name="Mayer K.F.X."/>
            <person name="Goodstein D."/>
            <person name="Casacuberta J.M."/>
            <person name="Vandepoele K."/>
            <person name="Reski R."/>
            <person name="Cuming A.C."/>
            <person name="Tuskan G.A."/>
            <person name="Maumus F."/>
            <person name="Salse J."/>
            <person name="Schmutz J."/>
            <person name="Rensing S.A."/>
        </authorList>
    </citation>
    <scope>NUCLEOTIDE SEQUENCE [LARGE SCALE GENOMIC DNA]</scope>
    <source>
        <strain evidence="3 4">cv. Gransden 2004</strain>
    </source>
</reference>
<dbReference type="AlphaFoldDB" id="A0A2K1KIG9"/>
<reference evidence="3" key="3">
    <citation type="submission" date="2020-12" db="UniProtKB">
        <authorList>
            <consortium name="EnsemblPlants"/>
        </authorList>
    </citation>
    <scope>IDENTIFICATION</scope>
</reference>
<sequence length="80" mass="9582">MNKDSELRRTMYNSELPEKQPTHRRVTIHEKRQPIPQHSLRSEKKTVNTLQNFSIPHSLRRLRRLRGEIEKLNITTPSIN</sequence>
<feature type="region of interest" description="Disordered" evidence="1">
    <location>
        <begin position="1"/>
        <end position="43"/>
    </location>
</feature>
<dbReference type="EnsemblPlants" id="Pp3c5_4945V3.1">
    <property type="protein sequence ID" value="Pp3c5_4945V3.1"/>
    <property type="gene ID" value="Pp3c5_4945"/>
</dbReference>
<organism evidence="2">
    <name type="scientific">Physcomitrium patens</name>
    <name type="common">Spreading-leaved earth moss</name>
    <name type="synonym">Physcomitrella patens</name>
    <dbReference type="NCBI Taxonomy" id="3218"/>
    <lineage>
        <taxon>Eukaryota</taxon>
        <taxon>Viridiplantae</taxon>
        <taxon>Streptophyta</taxon>
        <taxon>Embryophyta</taxon>
        <taxon>Bryophyta</taxon>
        <taxon>Bryophytina</taxon>
        <taxon>Bryopsida</taxon>
        <taxon>Funariidae</taxon>
        <taxon>Funariales</taxon>
        <taxon>Funariaceae</taxon>
        <taxon>Physcomitrium</taxon>
    </lineage>
</organism>
<gene>
    <name evidence="2" type="ORF">PHYPA_007261</name>
</gene>
<evidence type="ECO:0000313" key="2">
    <source>
        <dbReference type="EMBL" id="PNR53586.1"/>
    </source>
</evidence>
<proteinExistence type="predicted"/>
<feature type="compositionally biased region" description="Basic and acidic residues" evidence="1">
    <location>
        <begin position="16"/>
        <end position="33"/>
    </location>
</feature>
<keyword evidence="4" id="KW-1185">Reference proteome</keyword>
<evidence type="ECO:0000256" key="1">
    <source>
        <dbReference type="SAM" id="MobiDB-lite"/>
    </source>
</evidence>
<accession>A0A2K1KIG9</accession>
<dbReference type="InParanoid" id="A0A2K1KIG9"/>
<evidence type="ECO:0000313" key="3">
    <source>
        <dbReference type="EnsemblPlants" id="Pp3c5_4945V3.1"/>
    </source>
</evidence>
<dbReference type="Gramene" id="Pp3c5_4945V3.1">
    <property type="protein sequence ID" value="Pp3c5_4945V3.1"/>
    <property type="gene ID" value="Pp3c5_4945"/>
</dbReference>
<dbReference type="Proteomes" id="UP000006727">
    <property type="component" value="Chromosome 5"/>
</dbReference>
<evidence type="ECO:0000313" key="4">
    <source>
        <dbReference type="Proteomes" id="UP000006727"/>
    </source>
</evidence>
<dbReference type="EMBL" id="ABEU02000005">
    <property type="protein sequence ID" value="PNR53586.1"/>
    <property type="molecule type" value="Genomic_DNA"/>
</dbReference>
<reference evidence="2 4" key="1">
    <citation type="journal article" date="2008" name="Science">
        <title>The Physcomitrella genome reveals evolutionary insights into the conquest of land by plants.</title>
        <authorList>
            <person name="Rensing S."/>
            <person name="Lang D."/>
            <person name="Zimmer A."/>
            <person name="Terry A."/>
            <person name="Salamov A."/>
            <person name="Shapiro H."/>
            <person name="Nishiyama T."/>
            <person name="Perroud P.-F."/>
            <person name="Lindquist E."/>
            <person name="Kamisugi Y."/>
            <person name="Tanahashi T."/>
            <person name="Sakakibara K."/>
            <person name="Fujita T."/>
            <person name="Oishi K."/>
            <person name="Shin-I T."/>
            <person name="Kuroki Y."/>
            <person name="Toyoda A."/>
            <person name="Suzuki Y."/>
            <person name="Hashimoto A."/>
            <person name="Yamaguchi K."/>
            <person name="Sugano A."/>
            <person name="Kohara Y."/>
            <person name="Fujiyama A."/>
            <person name="Anterola A."/>
            <person name="Aoki S."/>
            <person name="Ashton N."/>
            <person name="Barbazuk W.B."/>
            <person name="Barker E."/>
            <person name="Bennetzen J."/>
            <person name="Bezanilla M."/>
            <person name="Blankenship R."/>
            <person name="Cho S.H."/>
            <person name="Dutcher S."/>
            <person name="Estelle M."/>
            <person name="Fawcett J.A."/>
            <person name="Gundlach H."/>
            <person name="Hanada K."/>
            <person name="Heyl A."/>
            <person name="Hicks K.A."/>
            <person name="Hugh J."/>
            <person name="Lohr M."/>
            <person name="Mayer K."/>
            <person name="Melkozernov A."/>
            <person name="Murata T."/>
            <person name="Nelson D."/>
            <person name="Pils B."/>
            <person name="Prigge M."/>
            <person name="Reiss B."/>
            <person name="Renner T."/>
            <person name="Rombauts S."/>
            <person name="Rushton P."/>
            <person name="Sanderfoot A."/>
            <person name="Schween G."/>
            <person name="Shiu S.-H."/>
            <person name="Stueber K."/>
            <person name="Theodoulou F.L."/>
            <person name="Tu H."/>
            <person name="Van de Peer Y."/>
            <person name="Verrier P.J."/>
            <person name="Waters E."/>
            <person name="Wood A."/>
            <person name="Yang L."/>
            <person name="Cove D."/>
            <person name="Cuming A."/>
            <person name="Hasebe M."/>
            <person name="Lucas S."/>
            <person name="Mishler D.B."/>
            <person name="Reski R."/>
            <person name="Grigoriev I."/>
            <person name="Quatrano R.S."/>
            <person name="Boore J.L."/>
        </authorList>
    </citation>
    <scope>NUCLEOTIDE SEQUENCE [LARGE SCALE GENOMIC DNA]</scope>
    <source>
        <strain evidence="3 4">cv. Gransden 2004</strain>
    </source>
</reference>
<protein>
    <submittedName>
        <fullName evidence="2 3">Uncharacterized protein</fullName>
    </submittedName>
</protein>